<evidence type="ECO:0000313" key="3">
    <source>
        <dbReference type="Proteomes" id="UP000317422"/>
    </source>
</evidence>
<feature type="transmembrane region" description="Helical" evidence="1">
    <location>
        <begin position="12"/>
        <end position="42"/>
    </location>
</feature>
<evidence type="ECO:0008006" key="4">
    <source>
        <dbReference type="Google" id="ProtNLM"/>
    </source>
</evidence>
<keyword evidence="1" id="KW-0812">Transmembrane</keyword>
<dbReference type="Proteomes" id="UP000317422">
    <property type="component" value="Unassembled WGS sequence"/>
</dbReference>
<dbReference type="EMBL" id="VFQC01000004">
    <property type="protein sequence ID" value="TQN26078.1"/>
    <property type="molecule type" value="Genomic_DNA"/>
</dbReference>
<gene>
    <name evidence="2" type="ORF">FHX37_4616</name>
</gene>
<name>A0A543N2N9_9ACTN</name>
<organism evidence="2 3">
    <name type="scientific">Haloactinospora alba</name>
    <dbReference type="NCBI Taxonomy" id="405555"/>
    <lineage>
        <taxon>Bacteria</taxon>
        <taxon>Bacillati</taxon>
        <taxon>Actinomycetota</taxon>
        <taxon>Actinomycetes</taxon>
        <taxon>Streptosporangiales</taxon>
        <taxon>Nocardiopsidaceae</taxon>
        <taxon>Haloactinospora</taxon>
    </lineage>
</organism>
<evidence type="ECO:0000313" key="2">
    <source>
        <dbReference type="EMBL" id="TQN26078.1"/>
    </source>
</evidence>
<comment type="caution">
    <text evidence="2">The sequence shown here is derived from an EMBL/GenBank/DDBJ whole genome shotgun (WGS) entry which is preliminary data.</text>
</comment>
<dbReference type="OrthoDB" id="4794509at2"/>
<accession>A0A543N2N9</accession>
<protein>
    <recommendedName>
        <fullName evidence="4">DUF4190 domain-containing protein</fullName>
    </recommendedName>
</protein>
<keyword evidence="3" id="KW-1185">Reference proteome</keyword>
<dbReference type="RefSeq" id="WP_141926313.1">
    <property type="nucleotide sequence ID" value="NZ_VFQC01000004.1"/>
</dbReference>
<reference evidence="2 3" key="1">
    <citation type="submission" date="2019-06" db="EMBL/GenBank/DDBJ databases">
        <title>Sequencing the genomes of 1000 actinobacteria strains.</title>
        <authorList>
            <person name="Klenk H.-P."/>
        </authorList>
    </citation>
    <scope>NUCLEOTIDE SEQUENCE [LARGE SCALE GENOMIC DNA]</scope>
    <source>
        <strain evidence="2 3">DSM 45015</strain>
    </source>
</reference>
<keyword evidence="1" id="KW-1133">Transmembrane helix</keyword>
<proteinExistence type="predicted"/>
<sequence length="91" mass="9796">MTYPHSPNRSGWAVTSLVLGILGVVTTFPLFGMATLLPAGAALTGAHALRVTHTHQLRGRAFAMWGFWLGVVFFLINVGLLMLGIAGMRME</sequence>
<dbReference type="AlphaFoldDB" id="A0A543N2N9"/>
<feature type="transmembrane region" description="Helical" evidence="1">
    <location>
        <begin position="62"/>
        <end position="86"/>
    </location>
</feature>
<keyword evidence="1" id="KW-0472">Membrane</keyword>
<evidence type="ECO:0000256" key="1">
    <source>
        <dbReference type="SAM" id="Phobius"/>
    </source>
</evidence>